<sequence length="513" mass="54489">MSVLSYEPLTPTSFLQRSAAVFGPRLAVVDGDLGLTYAELWQRVQRLAGGLAEAGVRPGDKVAVLATNGHLLLESTFGVPAAGAVMVPLNIRLSAAELAYILGHAEVSVLLHDDELAGLAKAAAEQSAATPRLVSGTAYESMIETARELFVPVTDELSPLSINYTSGTTGRPKGVVYHHRGAYLQALAMALHTRLEAASSYLWTLPMFHCHGWCFPWAVTLAGARHVCLPKVDPGEAWRLVRAHRVTHLCGAPTVLTSLLAHPDAPDRELDPRPLACVGGAPPSPALLRRALKAGIDVVHLYGLTETYGPAVICQPQPEWRGLDADEYAVLAARQGVGNVIAQPLRVVAGDGSDVPADAATVGEIAVRGNDVMIGYHRDPAATEQAAPDGWFRTGDLGVMHPDGYVRLVDRAKDVIISGGENIASVEVENVLTAHPAVQEAAVVARPDEHWGEVPVAFVTLAPGAAATESELIQHVRARLAHFKAPRAVHFGDLPKTSTGKIQKTVLRRRAAG</sequence>
<organism evidence="7 8">
    <name type="scientific">Nonomuraea salmonea</name>
    <dbReference type="NCBI Taxonomy" id="46181"/>
    <lineage>
        <taxon>Bacteria</taxon>
        <taxon>Bacillati</taxon>
        <taxon>Actinomycetota</taxon>
        <taxon>Actinomycetes</taxon>
        <taxon>Streptosporangiales</taxon>
        <taxon>Streptosporangiaceae</taxon>
        <taxon>Nonomuraea</taxon>
    </lineage>
</organism>
<dbReference type="InterPro" id="IPR000873">
    <property type="entry name" value="AMP-dep_synth/lig_dom"/>
</dbReference>
<dbReference type="Gene3D" id="3.40.50.12780">
    <property type="entry name" value="N-terminal domain of ligase-like"/>
    <property type="match status" value="1"/>
</dbReference>
<dbReference type="Gene3D" id="3.30.300.30">
    <property type="match status" value="1"/>
</dbReference>
<evidence type="ECO:0000256" key="4">
    <source>
        <dbReference type="ARBA" id="ARBA00023098"/>
    </source>
</evidence>
<dbReference type="InterPro" id="IPR042099">
    <property type="entry name" value="ANL_N_sf"/>
</dbReference>
<dbReference type="InterPro" id="IPR045851">
    <property type="entry name" value="AMP-bd_C_sf"/>
</dbReference>
<feature type="domain" description="AMP-dependent synthetase/ligase" evidence="5">
    <location>
        <begin position="15"/>
        <end position="377"/>
    </location>
</feature>
<evidence type="ECO:0000313" key="8">
    <source>
        <dbReference type="Proteomes" id="UP001589568"/>
    </source>
</evidence>
<evidence type="ECO:0000259" key="6">
    <source>
        <dbReference type="Pfam" id="PF13193"/>
    </source>
</evidence>
<dbReference type="PANTHER" id="PTHR43859:SF4">
    <property type="entry name" value="BUTANOATE--COA LIGASE AAE1-RELATED"/>
    <property type="match status" value="1"/>
</dbReference>
<keyword evidence="2 7" id="KW-0436">Ligase</keyword>
<dbReference type="GO" id="GO:0004467">
    <property type="term" value="F:long-chain fatty acid-CoA ligase activity"/>
    <property type="evidence" value="ECO:0007669"/>
    <property type="project" value="UniProtKB-EC"/>
</dbReference>
<keyword evidence="4" id="KW-0443">Lipid metabolism</keyword>
<dbReference type="SUPFAM" id="SSF56801">
    <property type="entry name" value="Acetyl-CoA synthetase-like"/>
    <property type="match status" value="1"/>
</dbReference>
<dbReference type="EMBL" id="JBHMCF010000046">
    <property type="protein sequence ID" value="MFB9475927.1"/>
    <property type="molecule type" value="Genomic_DNA"/>
</dbReference>
<dbReference type="Pfam" id="PF00501">
    <property type="entry name" value="AMP-binding"/>
    <property type="match status" value="1"/>
</dbReference>
<evidence type="ECO:0000256" key="2">
    <source>
        <dbReference type="ARBA" id="ARBA00022598"/>
    </source>
</evidence>
<dbReference type="Proteomes" id="UP001589568">
    <property type="component" value="Unassembled WGS sequence"/>
</dbReference>
<dbReference type="RefSeq" id="WP_364380251.1">
    <property type="nucleotide sequence ID" value="NZ_JBHMCF010000046.1"/>
</dbReference>
<dbReference type="PANTHER" id="PTHR43859">
    <property type="entry name" value="ACYL-ACTIVATING ENZYME"/>
    <property type="match status" value="1"/>
</dbReference>
<keyword evidence="8" id="KW-1185">Reference proteome</keyword>
<keyword evidence="3" id="KW-0276">Fatty acid metabolism</keyword>
<evidence type="ECO:0000259" key="5">
    <source>
        <dbReference type="Pfam" id="PF00501"/>
    </source>
</evidence>
<name>A0ABV5P075_9ACTN</name>
<evidence type="ECO:0000313" key="7">
    <source>
        <dbReference type="EMBL" id="MFB9475927.1"/>
    </source>
</evidence>
<reference evidence="7 8" key="1">
    <citation type="submission" date="2024-09" db="EMBL/GenBank/DDBJ databases">
        <authorList>
            <person name="Sun Q."/>
            <person name="Mori K."/>
        </authorList>
    </citation>
    <scope>NUCLEOTIDE SEQUENCE [LARGE SCALE GENOMIC DNA]</scope>
    <source>
        <strain evidence="7 8">JCM 3324</strain>
    </source>
</reference>
<feature type="domain" description="AMP-binding enzyme C-terminal" evidence="6">
    <location>
        <begin position="427"/>
        <end position="501"/>
    </location>
</feature>
<comment type="similarity">
    <text evidence="1">Belongs to the ATP-dependent AMP-binding enzyme family.</text>
</comment>
<proteinExistence type="inferred from homology"/>
<dbReference type="Pfam" id="PF13193">
    <property type="entry name" value="AMP-binding_C"/>
    <property type="match status" value="1"/>
</dbReference>
<comment type="caution">
    <text evidence="7">The sequence shown here is derived from an EMBL/GenBank/DDBJ whole genome shotgun (WGS) entry which is preliminary data.</text>
</comment>
<dbReference type="NCBIfam" id="NF004837">
    <property type="entry name" value="PRK06187.1"/>
    <property type="match status" value="1"/>
</dbReference>
<gene>
    <name evidence="7" type="ORF">ACFFR3_41090</name>
</gene>
<dbReference type="InterPro" id="IPR020845">
    <property type="entry name" value="AMP-binding_CS"/>
</dbReference>
<dbReference type="PROSITE" id="PS00455">
    <property type="entry name" value="AMP_BINDING"/>
    <property type="match status" value="1"/>
</dbReference>
<accession>A0ABV5P075</accession>
<dbReference type="EC" id="6.2.1.3" evidence="7"/>
<protein>
    <submittedName>
        <fullName evidence="7">Long-chain-fatty-acid--CoA ligase</fullName>
        <ecNumber evidence="7">6.2.1.3</ecNumber>
    </submittedName>
</protein>
<evidence type="ECO:0000256" key="1">
    <source>
        <dbReference type="ARBA" id="ARBA00006432"/>
    </source>
</evidence>
<dbReference type="InterPro" id="IPR025110">
    <property type="entry name" value="AMP-bd_C"/>
</dbReference>
<evidence type="ECO:0000256" key="3">
    <source>
        <dbReference type="ARBA" id="ARBA00022832"/>
    </source>
</evidence>